<dbReference type="CDD" id="cd00143">
    <property type="entry name" value="PP2Cc"/>
    <property type="match status" value="1"/>
</dbReference>
<gene>
    <name evidence="6" type="ORF">HK103_004066</name>
</gene>
<comment type="caution">
    <text evidence="6">The sequence shown here is derived from an EMBL/GenBank/DDBJ whole genome shotgun (WGS) entry which is preliminary data.</text>
</comment>
<dbReference type="Gene3D" id="3.60.40.10">
    <property type="entry name" value="PPM-type phosphatase domain"/>
    <property type="match status" value="1"/>
</dbReference>
<evidence type="ECO:0000256" key="4">
    <source>
        <dbReference type="RuleBase" id="RU003465"/>
    </source>
</evidence>
<feature type="domain" description="PPM-type phosphatase" evidence="5">
    <location>
        <begin position="12"/>
        <end position="285"/>
    </location>
</feature>
<proteinExistence type="inferred from homology"/>
<dbReference type="InterPro" id="IPR000222">
    <property type="entry name" value="PP2C_BS"/>
</dbReference>
<dbReference type="InterPro" id="IPR036457">
    <property type="entry name" value="PPM-type-like_dom_sf"/>
</dbReference>
<dbReference type="InterPro" id="IPR001932">
    <property type="entry name" value="PPM-type_phosphatase-like_dom"/>
</dbReference>
<protein>
    <recommendedName>
        <fullName evidence="5">PPM-type phosphatase domain-containing protein</fullName>
    </recommendedName>
</protein>
<dbReference type="GO" id="GO:0046872">
    <property type="term" value="F:metal ion binding"/>
    <property type="evidence" value="ECO:0007669"/>
    <property type="project" value="UniProtKB-KW"/>
</dbReference>
<keyword evidence="1" id="KW-0479">Metal-binding</keyword>
<name>A0AAD5UHZ1_9FUNG</name>
<sequence length="291" mass="31438">MGTSNQANSNILIGAATDIGGKPEQQDDYLVLPNFLVIDNQIVHLIGIFDGHGSDGKKAANEAKALFPTVLSSLKDTIKKDPLQALKNSFTIVNDNMKQNQAIDTYLSGTTAVISLIIDNNLHVAHVGDSRLALYKENDTKLSGRLLTIDHNCDSPEERKRVEAAGGRVEQLWLDGKFDGPLRIFKGTLPYPGIIVTRTLGDGAAQTIGVLPDPDVQTVKLSPEDKYLVFGTDGLWDGLSVDQVGKVIMKGGNPIEIANKMLRYGLDGLNKKHIDDNITLIVCRLSGGILA</sequence>
<dbReference type="PANTHER" id="PTHR47992">
    <property type="entry name" value="PROTEIN PHOSPHATASE"/>
    <property type="match status" value="1"/>
</dbReference>
<dbReference type="GO" id="GO:0004722">
    <property type="term" value="F:protein serine/threonine phosphatase activity"/>
    <property type="evidence" value="ECO:0007669"/>
    <property type="project" value="InterPro"/>
</dbReference>
<evidence type="ECO:0000256" key="2">
    <source>
        <dbReference type="ARBA" id="ARBA00022801"/>
    </source>
</evidence>
<evidence type="ECO:0000313" key="6">
    <source>
        <dbReference type="EMBL" id="KAJ3258073.1"/>
    </source>
</evidence>
<keyword evidence="2 4" id="KW-0378">Hydrolase</keyword>
<keyword evidence="3 4" id="KW-0904">Protein phosphatase</keyword>
<reference evidence="6" key="1">
    <citation type="submission" date="2020-05" db="EMBL/GenBank/DDBJ databases">
        <title>Phylogenomic resolution of chytrid fungi.</title>
        <authorList>
            <person name="Stajich J.E."/>
            <person name="Amses K."/>
            <person name="Simmons R."/>
            <person name="Seto K."/>
            <person name="Myers J."/>
            <person name="Bonds A."/>
            <person name="Quandt C.A."/>
            <person name="Barry K."/>
            <person name="Liu P."/>
            <person name="Grigoriev I."/>
            <person name="Longcore J.E."/>
            <person name="James T.Y."/>
        </authorList>
    </citation>
    <scope>NUCLEOTIDE SEQUENCE</scope>
    <source>
        <strain evidence="6">PLAUS21</strain>
    </source>
</reference>
<dbReference type="SUPFAM" id="SSF81606">
    <property type="entry name" value="PP2C-like"/>
    <property type="match status" value="1"/>
</dbReference>
<dbReference type="PROSITE" id="PS01032">
    <property type="entry name" value="PPM_1"/>
    <property type="match status" value="1"/>
</dbReference>
<evidence type="ECO:0000259" key="5">
    <source>
        <dbReference type="PROSITE" id="PS51746"/>
    </source>
</evidence>
<dbReference type="SMART" id="SM00332">
    <property type="entry name" value="PP2Cc"/>
    <property type="match status" value="1"/>
</dbReference>
<evidence type="ECO:0000313" key="7">
    <source>
        <dbReference type="Proteomes" id="UP001210925"/>
    </source>
</evidence>
<accession>A0AAD5UHZ1</accession>
<keyword evidence="7" id="KW-1185">Reference proteome</keyword>
<evidence type="ECO:0000256" key="3">
    <source>
        <dbReference type="ARBA" id="ARBA00022912"/>
    </source>
</evidence>
<comment type="similarity">
    <text evidence="4">Belongs to the PP2C family.</text>
</comment>
<dbReference type="AlphaFoldDB" id="A0AAD5UHZ1"/>
<dbReference type="EMBL" id="JADGKB010000031">
    <property type="protein sequence ID" value="KAJ3258073.1"/>
    <property type="molecule type" value="Genomic_DNA"/>
</dbReference>
<organism evidence="6 7">
    <name type="scientific">Boothiomyces macroporosus</name>
    <dbReference type="NCBI Taxonomy" id="261099"/>
    <lineage>
        <taxon>Eukaryota</taxon>
        <taxon>Fungi</taxon>
        <taxon>Fungi incertae sedis</taxon>
        <taxon>Chytridiomycota</taxon>
        <taxon>Chytridiomycota incertae sedis</taxon>
        <taxon>Chytridiomycetes</taxon>
        <taxon>Rhizophydiales</taxon>
        <taxon>Terramycetaceae</taxon>
        <taxon>Boothiomyces</taxon>
    </lineage>
</organism>
<dbReference type="InterPro" id="IPR015655">
    <property type="entry name" value="PP2C"/>
</dbReference>
<evidence type="ECO:0000256" key="1">
    <source>
        <dbReference type="ARBA" id="ARBA00022723"/>
    </source>
</evidence>
<dbReference type="PROSITE" id="PS51746">
    <property type="entry name" value="PPM_2"/>
    <property type="match status" value="1"/>
</dbReference>
<dbReference type="Proteomes" id="UP001210925">
    <property type="component" value="Unassembled WGS sequence"/>
</dbReference>
<dbReference type="Pfam" id="PF00481">
    <property type="entry name" value="PP2C"/>
    <property type="match status" value="1"/>
</dbReference>